<protein>
    <submittedName>
        <fullName evidence="2">Uncharacterized protein</fullName>
    </submittedName>
</protein>
<comment type="caution">
    <text evidence="2">The sequence shown here is derived from an EMBL/GenBank/DDBJ whole genome shotgun (WGS) entry which is preliminary data.</text>
</comment>
<dbReference type="AlphaFoldDB" id="A0A9Q1CU34"/>
<reference evidence="2" key="1">
    <citation type="submission" date="2021-10" db="EMBL/GenBank/DDBJ databases">
        <title>Tropical sea cucumber genome reveals ecological adaptation and Cuvierian tubules defense mechanism.</title>
        <authorList>
            <person name="Chen T."/>
        </authorList>
    </citation>
    <scope>NUCLEOTIDE SEQUENCE</scope>
    <source>
        <strain evidence="2">Nanhai2018</strain>
        <tissue evidence="2">Muscle</tissue>
    </source>
</reference>
<evidence type="ECO:0000313" key="2">
    <source>
        <dbReference type="EMBL" id="KAJ8051083.1"/>
    </source>
</evidence>
<gene>
    <name evidence="2" type="ORF">HOLleu_04520</name>
</gene>
<name>A0A9Q1CU34_HOLLE</name>
<feature type="transmembrane region" description="Helical" evidence="1">
    <location>
        <begin position="123"/>
        <end position="143"/>
    </location>
</feature>
<evidence type="ECO:0000313" key="3">
    <source>
        <dbReference type="Proteomes" id="UP001152320"/>
    </source>
</evidence>
<sequence>MLTGILDEKDLKEIRSYEELVNRLYPPLEVPKIVFSVPDNVSHYVEVSREYEANYTKMLASPKDLAIYTDKVDEGLAKAKNFSDQIVDRVGSITKAIGDVFTFLLGGDAAAVISFLLGWPLVAFVALILNGYFFLPEFILWLIERRQRVKGYVPIQVY</sequence>
<keyword evidence="1" id="KW-1133">Transmembrane helix</keyword>
<dbReference type="EMBL" id="JAIZAY010000001">
    <property type="protein sequence ID" value="KAJ8051083.1"/>
    <property type="molecule type" value="Genomic_DNA"/>
</dbReference>
<keyword evidence="1" id="KW-0812">Transmembrane</keyword>
<evidence type="ECO:0000256" key="1">
    <source>
        <dbReference type="SAM" id="Phobius"/>
    </source>
</evidence>
<keyword evidence="3" id="KW-1185">Reference proteome</keyword>
<proteinExistence type="predicted"/>
<keyword evidence="1" id="KW-0472">Membrane</keyword>
<dbReference type="Proteomes" id="UP001152320">
    <property type="component" value="Chromosome 1"/>
</dbReference>
<accession>A0A9Q1CU34</accession>
<feature type="transmembrane region" description="Helical" evidence="1">
    <location>
        <begin position="96"/>
        <end position="117"/>
    </location>
</feature>
<organism evidence="2 3">
    <name type="scientific">Holothuria leucospilota</name>
    <name type="common">Black long sea cucumber</name>
    <name type="synonym">Mertensiothuria leucospilota</name>
    <dbReference type="NCBI Taxonomy" id="206669"/>
    <lineage>
        <taxon>Eukaryota</taxon>
        <taxon>Metazoa</taxon>
        <taxon>Echinodermata</taxon>
        <taxon>Eleutherozoa</taxon>
        <taxon>Echinozoa</taxon>
        <taxon>Holothuroidea</taxon>
        <taxon>Aspidochirotacea</taxon>
        <taxon>Aspidochirotida</taxon>
        <taxon>Holothuriidae</taxon>
        <taxon>Holothuria</taxon>
    </lineage>
</organism>